<feature type="domain" description="TonB C-terminal" evidence="13">
    <location>
        <begin position="188"/>
        <end position="279"/>
    </location>
</feature>
<comment type="caution">
    <text evidence="14">The sequence shown here is derived from an EMBL/GenBank/DDBJ whole genome shotgun (WGS) entry which is preliminary data.</text>
</comment>
<dbReference type="SUPFAM" id="SSF74653">
    <property type="entry name" value="TolA/TonB C-terminal domain"/>
    <property type="match status" value="1"/>
</dbReference>
<proteinExistence type="inferred from homology"/>
<keyword evidence="6" id="KW-0812">Transmembrane</keyword>
<evidence type="ECO:0000256" key="2">
    <source>
        <dbReference type="ARBA" id="ARBA00006555"/>
    </source>
</evidence>
<evidence type="ECO:0000259" key="13">
    <source>
        <dbReference type="PROSITE" id="PS52015"/>
    </source>
</evidence>
<organism evidence="14 15">
    <name type="scientific">Undibacter mobilis</name>
    <dbReference type="NCBI Taxonomy" id="2292256"/>
    <lineage>
        <taxon>Bacteria</taxon>
        <taxon>Pseudomonadati</taxon>
        <taxon>Pseudomonadota</taxon>
        <taxon>Alphaproteobacteria</taxon>
        <taxon>Hyphomicrobiales</taxon>
        <taxon>Nitrobacteraceae</taxon>
        <taxon>Undibacter</taxon>
    </lineage>
</organism>
<evidence type="ECO:0000256" key="6">
    <source>
        <dbReference type="ARBA" id="ARBA00022692"/>
    </source>
</evidence>
<feature type="compositionally biased region" description="Low complexity" evidence="11">
    <location>
        <begin position="161"/>
        <end position="184"/>
    </location>
</feature>
<feature type="region of interest" description="Disordered" evidence="11">
    <location>
        <begin position="73"/>
        <end position="184"/>
    </location>
</feature>
<accession>A0A371BBZ1</accession>
<dbReference type="InterPro" id="IPR037682">
    <property type="entry name" value="TonB_C"/>
</dbReference>
<keyword evidence="8" id="KW-1133">Transmembrane helix</keyword>
<feature type="compositionally biased region" description="Basic and acidic residues" evidence="11">
    <location>
        <begin position="134"/>
        <end position="145"/>
    </location>
</feature>
<protein>
    <recommendedName>
        <fullName evidence="10">Protein TonB</fullName>
    </recommendedName>
</protein>
<dbReference type="InterPro" id="IPR006260">
    <property type="entry name" value="TonB/TolA_C"/>
</dbReference>
<evidence type="ECO:0000313" key="15">
    <source>
        <dbReference type="Proteomes" id="UP000263993"/>
    </source>
</evidence>
<feature type="compositionally biased region" description="Basic and acidic residues" evidence="11">
    <location>
        <begin position="96"/>
        <end position="122"/>
    </location>
</feature>
<comment type="subcellular location">
    <subcellularLocation>
        <location evidence="1 10">Cell inner membrane</location>
        <topology evidence="1 10">Single-pass membrane protein</topology>
        <orientation evidence="1 10">Periplasmic side</orientation>
    </subcellularLocation>
</comment>
<keyword evidence="15" id="KW-1185">Reference proteome</keyword>
<name>A0A371BBZ1_9BRAD</name>
<evidence type="ECO:0000256" key="5">
    <source>
        <dbReference type="ARBA" id="ARBA00022519"/>
    </source>
</evidence>
<comment type="similarity">
    <text evidence="2 10">Belongs to the TonB family.</text>
</comment>
<reference evidence="15" key="1">
    <citation type="submission" date="2018-08" db="EMBL/GenBank/DDBJ databases">
        <authorList>
            <person name="Kim S.-J."/>
            <person name="Jung G.-Y."/>
        </authorList>
    </citation>
    <scope>NUCLEOTIDE SEQUENCE [LARGE SCALE GENOMIC DNA]</scope>
    <source>
        <strain evidence="15">GY_H</strain>
    </source>
</reference>
<evidence type="ECO:0000256" key="3">
    <source>
        <dbReference type="ARBA" id="ARBA00022448"/>
    </source>
</evidence>
<dbReference type="AlphaFoldDB" id="A0A371BBZ1"/>
<dbReference type="OrthoDB" id="7433592at2"/>
<evidence type="ECO:0000256" key="7">
    <source>
        <dbReference type="ARBA" id="ARBA00022927"/>
    </source>
</evidence>
<feature type="chain" id="PRO_5016794231" description="Protein TonB" evidence="12">
    <location>
        <begin position="27"/>
        <end position="279"/>
    </location>
</feature>
<keyword evidence="12" id="KW-0732">Signal</keyword>
<feature type="signal peptide" evidence="12">
    <location>
        <begin position="1"/>
        <end position="26"/>
    </location>
</feature>
<evidence type="ECO:0000256" key="9">
    <source>
        <dbReference type="ARBA" id="ARBA00023136"/>
    </source>
</evidence>
<dbReference type="PROSITE" id="PS52015">
    <property type="entry name" value="TONB_CTD"/>
    <property type="match status" value="1"/>
</dbReference>
<keyword evidence="9" id="KW-0472">Membrane</keyword>
<dbReference type="PRINTS" id="PR01374">
    <property type="entry name" value="TONBPROTEIN"/>
</dbReference>
<keyword evidence="10" id="KW-0735">Signal-anchor</keyword>
<dbReference type="GO" id="GO:0015031">
    <property type="term" value="P:protein transport"/>
    <property type="evidence" value="ECO:0007669"/>
    <property type="project" value="UniProtKB-UniRule"/>
</dbReference>
<dbReference type="GO" id="GO:0015891">
    <property type="term" value="P:siderophore transport"/>
    <property type="evidence" value="ECO:0007669"/>
    <property type="project" value="InterPro"/>
</dbReference>
<dbReference type="Pfam" id="PF03544">
    <property type="entry name" value="TonB_C"/>
    <property type="match status" value="1"/>
</dbReference>
<gene>
    <name evidence="14" type="ORF">DXH78_11135</name>
</gene>
<evidence type="ECO:0000256" key="8">
    <source>
        <dbReference type="ARBA" id="ARBA00022989"/>
    </source>
</evidence>
<keyword evidence="7 10" id="KW-0653">Protein transport</keyword>
<dbReference type="GO" id="GO:0005886">
    <property type="term" value="C:plasma membrane"/>
    <property type="evidence" value="ECO:0007669"/>
    <property type="project" value="UniProtKB-SubCell"/>
</dbReference>
<dbReference type="EMBL" id="QRGO01000001">
    <property type="protein sequence ID" value="RDV05070.1"/>
    <property type="molecule type" value="Genomic_DNA"/>
</dbReference>
<evidence type="ECO:0000256" key="11">
    <source>
        <dbReference type="SAM" id="MobiDB-lite"/>
    </source>
</evidence>
<dbReference type="GO" id="GO:0055085">
    <property type="term" value="P:transmembrane transport"/>
    <property type="evidence" value="ECO:0007669"/>
    <property type="project" value="InterPro"/>
</dbReference>
<dbReference type="GO" id="GO:0031992">
    <property type="term" value="F:energy transducer activity"/>
    <property type="evidence" value="ECO:0007669"/>
    <property type="project" value="InterPro"/>
</dbReference>
<keyword evidence="4 10" id="KW-1003">Cell membrane</keyword>
<dbReference type="GO" id="GO:0030288">
    <property type="term" value="C:outer membrane-bounded periplasmic space"/>
    <property type="evidence" value="ECO:0007669"/>
    <property type="project" value="InterPro"/>
</dbReference>
<dbReference type="InterPro" id="IPR003538">
    <property type="entry name" value="TonB"/>
</dbReference>
<dbReference type="NCBIfam" id="TIGR01352">
    <property type="entry name" value="tonB_Cterm"/>
    <property type="match status" value="1"/>
</dbReference>
<dbReference type="Gene3D" id="3.30.1150.10">
    <property type="match status" value="1"/>
</dbReference>
<evidence type="ECO:0000256" key="12">
    <source>
        <dbReference type="SAM" id="SignalP"/>
    </source>
</evidence>
<evidence type="ECO:0000256" key="1">
    <source>
        <dbReference type="ARBA" id="ARBA00004383"/>
    </source>
</evidence>
<sequence length="279" mass="30306">MMRRVPATLRWSVCFVAALGIHFAGAAVLLSHWQPVSDQAANAPVVMIDLAPIAVAPQTTETDLPPDTVARQFQSGEQKTPDKPEEEVVEKPPQPEPEKPVEVAKAEDEPDKPSDVTPEPKAEISLLPPPRPVQKTEDKKDEKKKEVRKKPRPRQASLASAPSAADQVAPRAAAPSAGAARDSNALPNWTSRVISRLERYKRYPSDAQSRGDRGVVRLAFSVDRSGGVHNARVVASSGSNVLDRETLAMIERASPLPPPPDEVHGSYIPVVVPIAYYIR</sequence>
<dbReference type="InterPro" id="IPR051045">
    <property type="entry name" value="TonB-dependent_transducer"/>
</dbReference>
<evidence type="ECO:0000256" key="4">
    <source>
        <dbReference type="ARBA" id="ARBA00022475"/>
    </source>
</evidence>
<keyword evidence="3 10" id="KW-0813">Transport</keyword>
<evidence type="ECO:0000256" key="10">
    <source>
        <dbReference type="RuleBase" id="RU362123"/>
    </source>
</evidence>
<dbReference type="PANTHER" id="PTHR33446">
    <property type="entry name" value="PROTEIN TONB-RELATED"/>
    <property type="match status" value="1"/>
</dbReference>
<keyword evidence="5 10" id="KW-0997">Cell inner membrane</keyword>
<comment type="function">
    <text evidence="10">Interacts with outer membrane receptor proteins that carry out high-affinity binding and energy dependent uptake into the periplasmic space of specific substrates. It could act to transduce energy from the cytoplasmic membrane to specific energy-requiring processes in the outer membrane, resulting in the release into the periplasm of ligands bound by these outer membrane proteins.</text>
</comment>
<dbReference type="Proteomes" id="UP000263993">
    <property type="component" value="Unassembled WGS sequence"/>
</dbReference>
<evidence type="ECO:0000313" key="14">
    <source>
        <dbReference type="EMBL" id="RDV05070.1"/>
    </source>
</evidence>